<dbReference type="GO" id="GO:0005634">
    <property type="term" value="C:nucleus"/>
    <property type="evidence" value="ECO:0007669"/>
    <property type="project" value="TreeGrafter"/>
</dbReference>
<feature type="domain" description="TUG ubiquitin-like" evidence="2">
    <location>
        <begin position="14"/>
        <end position="73"/>
    </location>
</feature>
<feature type="compositionally biased region" description="Polar residues" evidence="1">
    <location>
        <begin position="220"/>
        <end position="230"/>
    </location>
</feature>
<dbReference type="GO" id="GO:0012506">
    <property type="term" value="C:vesicle membrane"/>
    <property type="evidence" value="ECO:0007669"/>
    <property type="project" value="TreeGrafter"/>
</dbReference>
<dbReference type="Proteomes" id="UP000245609">
    <property type="component" value="Unassembled WGS sequence"/>
</dbReference>
<dbReference type="InterPro" id="IPR029071">
    <property type="entry name" value="Ubiquitin-like_domsf"/>
</dbReference>
<feature type="compositionally biased region" description="Polar residues" evidence="1">
    <location>
        <begin position="309"/>
        <end position="320"/>
    </location>
</feature>
<feature type="compositionally biased region" description="Low complexity" evidence="1">
    <location>
        <begin position="199"/>
        <end position="212"/>
    </location>
</feature>
<reference evidence="3 4" key="1">
    <citation type="journal article" date="2018" name="MBio">
        <title>Comparative Genomics Reveals the Core Gene Toolbox for the Fungus-Insect Symbiosis.</title>
        <authorList>
            <person name="Wang Y."/>
            <person name="Stata M."/>
            <person name="Wang W."/>
            <person name="Stajich J.E."/>
            <person name="White M.M."/>
            <person name="Moncalvo J.M."/>
        </authorList>
    </citation>
    <scope>NUCLEOTIDE SEQUENCE [LARGE SCALE GENOMIC DNA]</scope>
    <source>
        <strain evidence="3 4">SC-DP-2</strain>
    </source>
</reference>
<dbReference type="OrthoDB" id="440781at2759"/>
<feature type="region of interest" description="Disordered" evidence="1">
    <location>
        <begin position="309"/>
        <end position="356"/>
    </location>
</feature>
<evidence type="ECO:0000256" key="1">
    <source>
        <dbReference type="SAM" id="MobiDB-lite"/>
    </source>
</evidence>
<dbReference type="SUPFAM" id="SSF54236">
    <property type="entry name" value="Ubiquitin-like"/>
    <property type="match status" value="1"/>
</dbReference>
<evidence type="ECO:0000313" key="4">
    <source>
        <dbReference type="Proteomes" id="UP000245609"/>
    </source>
</evidence>
<evidence type="ECO:0000259" key="2">
    <source>
        <dbReference type="Pfam" id="PF11470"/>
    </source>
</evidence>
<evidence type="ECO:0000313" key="3">
    <source>
        <dbReference type="EMBL" id="PVV05197.1"/>
    </source>
</evidence>
<dbReference type="PANTHER" id="PTHR46467">
    <property type="entry name" value="TETHER CONTAINING UBX DOMAIN FOR GLUT4"/>
    <property type="match status" value="1"/>
</dbReference>
<feature type="region of interest" description="Disordered" evidence="1">
    <location>
        <begin position="177"/>
        <end position="232"/>
    </location>
</feature>
<keyword evidence="4" id="KW-1185">Reference proteome</keyword>
<feature type="compositionally biased region" description="Basic and acidic residues" evidence="1">
    <location>
        <begin position="177"/>
        <end position="190"/>
    </location>
</feature>
<dbReference type="PANTHER" id="PTHR46467:SF1">
    <property type="entry name" value="TETHER CONTAINING UBX DOMAIN FOR GLUT4"/>
    <property type="match status" value="1"/>
</dbReference>
<dbReference type="InterPro" id="IPR021569">
    <property type="entry name" value="TUG-UBL1"/>
</dbReference>
<gene>
    <name evidence="3" type="ORF">BB560_000294</name>
</gene>
<dbReference type="Gene3D" id="3.10.20.90">
    <property type="entry name" value="Phosphatidylinositol 3-kinase Catalytic Subunit, Chain A, domain 1"/>
    <property type="match status" value="1"/>
</dbReference>
<dbReference type="Pfam" id="PF11470">
    <property type="entry name" value="TUG-UBL1"/>
    <property type="match status" value="1"/>
</dbReference>
<protein>
    <recommendedName>
        <fullName evidence="2">TUG ubiquitin-like domain-containing protein</fullName>
    </recommendedName>
</protein>
<feature type="compositionally biased region" description="Basic and acidic residues" evidence="1">
    <location>
        <begin position="321"/>
        <end position="336"/>
    </location>
</feature>
<dbReference type="AlphaFoldDB" id="A0A2T9ZKY9"/>
<dbReference type="GO" id="GO:0005737">
    <property type="term" value="C:cytoplasm"/>
    <property type="evidence" value="ECO:0007669"/>
    <property type="project" value="TreeGrafter"/>
</dbReference>
<comment type="caution">
    <text evidence="3">The sequence shown here is derived from an EMBL/GenBank/DDBJ whole genome shotgun (WGS) entry which is preliminary data.</text>
</comment>
<name>A0A2T9ZKY9_9FUNG</name>
<dbReference type="EMBL" id="MBFS01000028">
    <property type="protein sequence ID" value="PVV05197.1"/>
    <property type="molecule type" value="Genomic_DNA"/>
</dbReference>
<accession>A0A2T9ZKY9</accession>
<proteinExistence type="predicted"/>
<sequence>MSQSLNICYGINQQILIKTTPGTTLKAVVDQACKRVEKLGDSSKYGLKWKKQWLDLSALVRHLNLPQGVKLDLKIKDSSGSITVGLQLPNGQRFQRAFVSTVSFAKVIEEITKQEIETFGDSVCVTVMNIQYRGIEKLKNTNFQSLGINTGSVLMKLNVDSKFKGIEIFKNVETKSSKPLKEGSEKKDDVAEQSTSKTLLSSKANLEKSSSSFKDENMSKDTSQNDSEATNIDDELKGVRIIEMKNRNPDLSDERFAVSENFYKLTTSEIKAIIDGQKDKSFINKQLASEALTTNSIVDQTSNLANSSKNYGKQIISGTQTDKREKLEDHQTKRNTETSNGMPKWLQNVSKHLLKK</sequence>
<dbReference type="GO" id="GO:0006886">
    <property type="term" value="P:intracellular protein transport"/>
    <property type="evidence" value="ECO:0007669"/>
    <property type="project" value="TreeGrafter"/>
</dbReference>
<organism evidence="3 4">
    <name type="scientific">Smittium megazygosporum</name>
    <dbReference type="NCBI Taxonomy" id="133381"/>
    <lineage>
        <taxon>Eukaryota</taxon>
        <taxon>Fungi</taxon>
        <taxon>Fungi incertae sedis</taxon>
        <taxon>Zoopagomycota</taxon>
        <taxon>Kickxellomycotina</taxon>
        <taxon>Harpellomycetes</taxon>
        <taxon>Harpellales</taxon>
        <taxon>Legeriomycetaceae</taxon>
        <taxon>Smittium</taxon>
    </lineage>
</organism>
<dbReference type="STRING" id="133381.A0A2T9ZKY9"/>